<organism evidence="2 3">
    <name type="scientific">Luteolibacter yonseiensis</name>
    <dbReference type="NCBI Taxonomy" id="1144680"/>
    <lineage>
        <taxon>Bacteria</taxon>
        <taxon>Pseudomonadati</taxon>
        <taxon>Verrucomicrobiota</taxon>
        <taxon>Verrucomicrobiia</taxon>
        <taxon>Verrucomicrobiales</taxon>
        <taxon>Verrucomicrobiaceae</taxon>
        <taxon>Luteolibacter</taxon>
    </lineage>
</organism>
<keyword evidence="1" id="KW-1277">Toxin-antitoxin system</keyword>
<reference evidence="2" key="1">
    <citation type="submission" date="2021-01" db="EMBL/GenBank/DDBJ databases">
        <title>Modified the classification status of verrucomicrobia.</title>
        <authorList>
            <person name="Feng X."/>
        </authorList>
    </citation>
    <scope>NUCLEOTIDE SEQUENCE</scope>
    <source>
        <strain evidence="2">JCM 18052</strain>
    </source>
</reference>
<evidence type="ECO:0000256" key="1">
    <source>
        <dbReference type="ARBA" id="ARBA00022649"/>
    </source>
</evidence>
<dbReference type="AlphaFoldDB" id="A0A934VD62"/>
<proteinExistence type="predicted"/>
<dbReference type="EMBL" id="JAENIK010000012">
    <property type="protein sequence ID" value="MBK1817701.1"/>
    <property type="molecule type" value="Genomic_DNA"/>
</dbReference>
<dbReference type="SUPFAM" id="SSF143011">
    <property type="entry name" value="RelE-like"/>
    <property type="match status" value="1"/>
</dbReference>
<protein>
    <submittedName>
        <fullName evidence="2">Type II toxin-antitoxin system RelE/ParE family toxin</fullName>
    </submittedName>
</protein>
<comment type="caution">
    <text evidence="2">The sequence shown here is derived from an EMBL/GenBank/DDBJ whole genome shotgun (WGS) entry which is preliminary data.</text>
</comment>
<evidence type="ECO:0000313" key="2">
    <source>
        <dbReference type="EMBL" id="MBK1817701.1"/>
    </source>
</evidence>
<dbReference type="Gene3D" id="3.30.2310.20">
    <property type="entry name" value="RelE-like"/>
    <property type="match status" value="1"/>
</dbReference>
<accession>A0A934VD62</accession>
<evidence type="ECO:0000313" key="3">
    <source>
        <dbReference type="Proteomes" id="UP000600139"/>
    </source>
</evidence>
<sequence length="82" mass="9589">MRYIAQDDHVSAKRFGDHLISKVDKLVLFPRIGRTVPEFHDDLLREIIVSPYRIVYEIDDGRATIAVLRIWHGARGELQFSR</sequence>
<dbReference type="InterPro" id="IPR035093">
    <property type="entry name" value="RelE/ParE_toxin_dom_sf"/>
</dbReference>
<dbReference type="Proteomes" id="UP000600139">
    <property type="component" value="Unassembled WGS sequence"/>
</dbReference>
<name>A0A934VD62_9BACT</name>
<gene>
    <name evidence="2" type="ORF">JIN84_18930</name>
</gene>
<dbReference type="Pfam" id="PF05016">
    <property type="entry name" value="ParE_toxin"/>
    <property type="match status" value="1"/>
</dbReference>
<keyword evidence="3" id="KW-1185">Reference proteome</keyword>
<dbReference type="InterPro" id="IPR007712">
    <property type="entry name" value="RelE/ParE_toxin"/>
</dbReference>